<dbReference type="Proteomes" id="UP000314294">
    <property type="component" value="Unassembled WGS sequence"/>
</dbReference>
<proteinExistence type="predicted"/>
<evidence type="ECO:0000313" key="2">
    <source>
        <dbReference type="EMBL" id="TNN33432.1"/>
    </source>
</evidence>
<feature type="region of interest" description="Disordered" evidence="1">
    <location>
        <begin position="33"/>
        <end position="66"/>
    </location>
</feature>
<name>A0A4Z2EYY0_9TELE</name>
<comment type="caution">
    <text evidence="2">The sequence shown here is derived from an EMBL/GenBank/DDBJ whole genome shotgun (WGS) entry which is preliminary data.</text>
</comment>
<dbReference type="AlphaFoldDB" id="A0A4Z2EYY0"/>
<evidence type="ECO:0000313" key="3">
    <source>
        <dbReference type="Proteomes" id="UP000314294"/>
    </source>
</evidence>
<feature type="compositionally biased region" description="Low complexity" evidence="1">
    <location>
        <begin position="33"/>
        <end position="44"/>
    </location>
</feature>
<reference evidence="2 3" key="1">
    <citation type="submission" date="2019-03" db="EMBL/GenBank/DDBJ databases">
        <title>First draft genome of Liparis tanakae, snailfish: a comprehensive survey of snailfish specific genes.</title>
        <authorList>
            <person name="Kim W."/>
            <person name="Song I."/>
            <person name="Jeong J.-H."/>
            <person name="Kim D."/>
            <person name="Kim S."/>
            <person name="Ryu S."/>
            <person name="Song J.Y."/>
            <person name="Lee S.K."/>
        </authorList>
    </citation>
    <scope>NUCLEOTIDE SEQUENCE [LARGE SCALE GENOMIC DNA]</scope>
    <source>
        <tissue evidence="2">Muscle</tissue>
    </source>
</reference>
<dbReference type="EMBL" id="SRLO01002245">
    <property type="protein sequence ID" value="TNN33432.1"/>
    <property type="molecule type" value="Genomic_DNA"/>
</dbReference>
<feature type="region of interest" description="Disordered" evidence="1">
    <location>
        <begin position="1"/>
        <end position="21"/>
    </location>
</feature>
<gene>
    <name evidence="2" type="ORF">EYF80_056402</name>
</gene>
<evidence type="ECO:0000256" key="1">
    <source>
        <dbReference type="SAM" id="MobiDB-lite"/>
    </source>
</evidence>
<organism evidence="2 3">
    <name type="scientific">Liparis tanakae</name>
    <name type="common">Tanaka's snailfish</name>
    <dbReference type="NCBI Taxonomy" id="230148"/>
    <lineage>
        <taxon>Eukaryota</taxon>
        <taxon>Metazoa</taxon>
        <taxon>Chordata</taxon>
        <taxon>Craniata</taxon>
        <taxon>Vertebrata</taxon>
        <taxon>Euteleostomi</taxon>
        <taxon>Actinopterygii</taxon>
        <taxon>Neopterygii</taxon>
        <taxon>Teleostei</taxon>
        <taxon>Neoteleostei</taxon>
        <taxon>Acanthomorphata</taxon>
        <taxon>Eupercaria</taxon>
        <taxon>Perciformes</taxon>
        <taxon>Cottioidei</taxon>
        <taxon>Cottales</taxon>
        <taxon>Liparidae</taxon>
        <taxon>Liparis</taxon>
    </lineage>
</organism>
<keyword evidence="3" id="KW-1185">Reference proteome</keyword>
<sequence>MSDVKQNKVKRGLSPEDLGQVSKHHNLLLTYKQRQQQATPQTAADDILGNRSARTENVSGLDVSGG</sequence>
<accession>A0A4Z2EYY0</accession>
<protein>
    <submittedName>
        <fullName evidence="2">Uncharacterized protein</fullName>
    </submittedName>
</protein>